<reference evidence="1 2" key="1">
    <citation type="journal article" date="2017" name="Int. J. Syst. Evol. Microbiol.">
        <title>Ramlibacter monticola sp. nov., isolated from forest soil.</title>
        <authorList>
            <person name="Chaudhary D.K."/>
            <person name="Kim J."/>
        </authorList>
    </citation>
    <scope>NUCLEOTIDE SEQUENCE [LARGE SCALE GENOMIC DNA]</scope>
    <source>
        <strain evidence="1 2">KACC 19175</strain>
    </source>
</reference>
<dbReference type="AlphaFoldDB" id="A0A936YZU2"/>
<dbReference type="EMBL" id="JAEQNE010000002">
    <property type="protein sequence ID" value="MBL0391581.1"/>
    <property type="molecule type" value="Genomic_DNA"/>
</dbReference>
<name>A0A936YZU2_9BURK</name>
<evidence type="ECO:0000313" key="2">
    <source>
        <dbReference type="Proteomes" id="UP000599109"/>
    </source>
</evidence>
<gene>
    <name evidence="1" type="ORF">JJ685_10585</name>
</gene>
<keyword evidence="2" id="KW-1185">Reference proteome</keyword>
<comment type="caution">
    <text evidence="1">The sequence shown here is derived from an EMBL/GenBank/DDBJ whole genome shotgun (WGS) entry which is preliminary data.</text>
</comment>
<dbReference type="Proteomes" id="UP000599109">
    <property type="component" value="Unassembled WGS sequence"/>
</dbReference>
<accession>A0A936YZU2</accession>
<protein>
    <submittedName>
        <fullName evidence="1">Uncharacterized protein</fullName>
    </submittedName>
</protein>
<evidence type="ECO:0000313" key="1">
    <source>
        <dbReference type="EMBL" id="MBL0391581.1"/>
    </source>
</evidence>
<proteinExistence type="predicted"/>
<dbReference type="RefSeq" id="WP_201674201.1">
    <property type="nucleotide sequence ID" value="NZ_JAEQNE010000002.1"/>
</dbReference>
<sequence length="74" mass="8071">MTASELSQIIRSYQRNPRIAGVLSTGERILLAIAMCDASLLPPGYEQPQDAWRRLPAHEIAEIQKAVLLSAVAA</sequence>
<organism evidence="1 2">
    <name type="scientific">Ramlibacter monticola</name>
    <dbReference type="NCBI Taxonomy" id="1926872"/>
    <lineage>
        <taxon>Bacteria</taxon>
        <taxon>Pseudomonadati</taxon>
        <taxon>Pseudomonadota</taxon>
        <taxon>Betaproteobacteria</taxon>
        <taxon>Burkholderiales</taxon>
        <taxon>Comamonadaceae</taxon>
        <taxon>Ramlibacter</taxon>
    </lineage>
</organism>